<gene>
    <name evidence="2" type="ORF">EJB05_00624</name>
</gene>
<comment type="caution">
    <text evidence="2">The sequence shown here is derived from an EMBL/GenBank/DDBJ whole genome shotgun (WGS) entry which is preliminary data.</text>
</comment>
<dbReference type="EMBL" id="RWGY01000002">
    <property type="protein sequence ID" value="TVU49316.1"/>
    <property type="molecule type" value="Genomic_DNA"/>
</dbReference>
<dbReference type="PANTHER" id="PTHR33085">
    <property type="entry name" value="OS12G0113100 PROTEIN-RELATED"/>
    <property type="match status" value="1"/>
</dbReference>
<dbReference type="InterPro" id="IPR012871">
    <property type="entry name" value="DUF1668_ORYSA"/>
</dbReference>
<dbReference type="Pfam" id="PF07893">
    <property type="entry name" value="DUF1668"/>
    <property type="match status" value="1"/>
</dbReference>
<dbReference type="Proteomes" id="UP000324897">
    <property type="component" value="Chromosome 6"/>
</dbReference>
<feature type="region of interest" description="Disordered" evidence="1">
    <location>
        <begin position="172"/>
        <end position="192"/>
    </location>
</feature>
<accession>A0A5J9WMZ3</accession>
<name>A0A5J9WMZ3_9POAL</name>
<evidence type="ECO:0000313" key="2">
    <source>
        <dbReference type="EMBL" id="TVU49316.1"/>
    </source>
</evidence>
<feature type="region of interest" description="Disordered" evidence="1">
    <location>
        <begin position="34"/>
        <end position="60"/>
    </location>
</feature>
<dbReference type="PANTHER" id="PTHR33085:SF88">
    <property type="entry name" value="OS08G0165000 PROTEIN"/>
    <property type="match status" value="1"/>
</dbReference>
<protein>
    <submittedName>
        <fullName evidence="2">Uncharacterized protein</fullName>
    </submittedName>
</protein>
<reference evidence="2 3" key="1">
    <citation type="journal article" date="2019" name="Sci. Rep.">
        <title>A high-quality genome of Eragrostis curvula grass provides insights into Poaceae evolution and supports new strategies to enhance forage quality.</title>
        <authorList>
            <person name="Carballo J."/>
            <person name="Santos B.A.C.M."/>
            <person name="Zappacosta D."/>
            <person name="Garbus I."/>
            <person name="Selva J.P."/>
            <person name="Gallo C.A."/>
            <person name="Diaz A."/>
            <person name="Albertini E."/>
            <person name="Caccamo M."/>
            <person name="Echenique V."/>
        </authorList>
    </citation>
    <scope>NUCLEOTIDE SEQUENCE [LARGE SCALE GENOMIC DNA]</scope>
    <source>
        <strain evidence="3">cv. Victoria</strain>
        <tissue evidence="2">Leaf</tissue>
    </source>
</reference>
<sequence length="358" mass="39749">MSFRRFVHLVVDDVHVRRRSYSLRNIDVSCLFRRPPEKETGRPDHRPPATEEMEPSPLPDPAMSFCPPRNSLHGGDETMEFMLLGGKHNKVVATDQTGRAVLYDPDRHAVHTLRSFAKPKKAAVALTAGGGDDLYVLSAFPPPGDEDACFECLEHGGVWDDEDWYPRVLPPPPPFRCDDNDEEEPDDPWSTGPRVVSYAISGDGARIWVTHRGSGTYAFDTAAERWSKAGDWALPFAGAAAFAPEHGLWFGLRDDRCVLCAVDLAPRRQAPPAVRHVWEDLAPPAEWPAPLASRLVHLGAAKFCVARFFPDDPSTCRHYPVTRAVFTGVEVERCADADGGGLRMVKHRSKLYTRSSTT</sequence>
<feature type="compositionally biased region" description="Basic and acidic residues" evidence="1">
    <location>
        <begin position="34"/>
        <end position="49"/>
    </location>
</feature>
<dbReference type="Gramene" id="TVU49316">
    <property type="protein sequence ID" value="TVU49316"/>
    <property type="gene ID" value="EJB05_00624"/>
</dbReference>
<dbReference type="OrthoDB" id="653929at2759"/>
<keyword evidence="3" id="KW-1185">Reference proteome</keyword>
<dbReference type="AlphaFoldDB" id="A0A5J9WMZ3"/>
<proteinExistence type="predicted"/>
<evidence type="ECO:0000256" key="1">
    <source>
        <dbReference type="SAM" id="MobiDB-lite"/>
    </source>
</evidence>
<feature type="non-terminal residue" evidence="2">
    <location>
        <position position="1"/>
    </location>
</feature>
<evidence type="ECO:0000313" key="3">
    <source>
        <dbReference type="Proteomes" id="UP000324897"/>
    </source>
</evidence>
<organism evidence="2 3">
    <name type="scientific">Eragrostis curvula</name>
    <name type="common">weeping love grass</name>
    <dbReference type="NCBI Taxonomy" id="38414"/>
    <lineage>
        <taxon>Eukaryota</taxon>
        <taxon>Viridiplantae</taxon>
        <taxon>Streptophyta</taxon>
        <taxon>Embryophyta</taxon>
        <taxon>Tracheophyta</taxon>
        <taxon>Spermatophyta</taxon>
        <taxon>Magnoliopsida</taxon>
        <taxon>Liliopsida</taxon>
        <taxon>Poales</taxon>
        <taxon>Poaceae</taxon>
        <taxon>PACMAD clade</taxon>
        <taxon>Chloridoideae</taxon>
        <taxon>Eragrostideae</taxon>
        <taxon>Eragrostidinae</taxon>
        <taxon>Eragrostis</taxon>
    </lineage>
</organism>